<evidence type="ECO:0000256" key="9">
    <source>
        <dbReference type="ARBA" id="ARBA00023273"/>
    </source>
</evidence>
<feature type="domain" description="Dynein regulatory complex protein 1/2 N-terminal" evidence="16">
    <location>
        <begin position="69"/>
        <end position="170"/>
    </location>
</feature>
<feature type="coiled-coil region" evidence="13">
    <location>
        <begin position="304"/>
        <end position="363"/>
    </location>
</feature>
<dbReference type="PANTHER" id="PTHR21625:SF1">
    <property type="entry name" value="DYNEIN REGULATORY COMPLEX PROTEIN 1"/>
    <property type="match status" value="1"/>
</dbReference>
<keyword evidence="5" id="KW-0282">Flagellum</keyword>
<keyword evidence="7" id="KW-0969">Cilium</keyword>
<name>A0A8X7XEE6_POLSE</name>
<evidence type="ECO:0000256" key="14">
    <source>
        <dbReference type="SAM" id="MobiDB-lite"/>
    </source>
</evidence>
<evidence type="ECO:0000313" key="18">
    <source>
        <dbReference type="EMBL" id="KAG2467700.1"/>
    </source>
</evidence>
<feature type="region of interest" description="Disordered" evidence="14">
    <location>
        <begin position="1"/>
        <end position="24"/>
    </location>
</feature>
<feature type="non-terminal residue" evidence="18">
    <location>
        <position position="753"/>
    </location>
</feature>
<evidence type="ECO:0000256" key="1">
    <source>
        <dbReference type="ARBA" id="ARBA00004611"/>
    </source>
</evidence>
<evidence type="ECO:0000259" key="15">
    <source>
        <dbReference type="Pfam" id="PF10629"/>
    </source>
</evidence>
<evidence type="ECO:0000256" key="11">
    <source>
        <dbReference type="ARBA" id="ARBA00035661"/>
    </source>
</evidence>
<evidence type="ECO:0000259" key="17">
    <source>
        <dbReference type="Pfam" id="PF14775"/>
    </source>
</evidence>
<evidence type="ECO:0000256" key="8">
    <source>
        <dbReference type="ARBA" id="ARBA00023212"/>
    </source>
</evidence>
<keyword evidence="4" id="KW-0963">Cytoplasm</keyword>
<dbReference type="AlphaFoldDB" id="A0A8X7XEE6"/>
<protein>
    <recommendedName>
        <fullName evidence="3">Dynein regulatory complex protein 1</fullName>
    </recommendedName>
    <alternativeName>
        <fullName evidence="10">Coiled-coil domain-containing protein 164</fullName>
    </alternativeName>
</protein>
<feature type="non-terminal residue" evidence="18">
    <location>
        <position position="1"/>
    </location>
</feature>
<dbReference type="InterPro" id="IPR029440">
    <property type="entry name" value="DRC1_C"/>
</dbReference>
<dbReference type="InterPro" id="IPR039750">
    <property type="entry name" value="DRC1/DRC2"/>
</dbReference>
<evidence type="ECO:0000313" key="19">
    <source>
        <dbReference type="Proteomes" id="UP000886611"/>
    </source>
</evidence>
<keyword evidence="19" id="KW-1185">Reference proteome</keyword>
<keyword evidence="6 13" id="KW-0175">Coiled coil</keyword>
<proteinExistence type="inferred from homology"/>
<feature type="region of interest" description="Disordered" evidence="14">
    <location>
        <begin position="75"/>
        <end position="94"/>
    </location>
</feature>
<evidence type="ECO:0000256" key="4">
    <source>
        <dbReference type="ARBA" id="ARBA00022490"/>
    </source>
</evidence>
<keyword evidence="9" id="KW-0966">Cell projection</keyword>
<dbReference type="PANTHER" id="PTHR21625">
    <property type="entry name" value="NYD-SP28 PROTEIN"/>
    <property type="match status" value="1"/>
</dbReference>
<evidence type="ECO:0000256" key="3">
    <source>
        <dbReference type="ARBA" id="ARBA00013815"/>
    </source>
</evidence>
<dbReference type="EMBL" id="JAATIS010000485">
    <property type="protein sequence ID" value="KAG2467700.1"/>
    <property type="molecule type" value="Genomic_DNA"/>
</dbReference>
<gene>
    <name evidence="18" type="primary">Drc1</name>
    <name evidence="18" type="ORF">GTO96_0015199</name>
</gene>
<evidence type="ECO:0000256" key="7">
    <source>
        <dbReference type="ARBA" id="ARBA00023069"/>
    </source>
</evidence>
<evidence type="ECO:0000256" key="12">
    <source>
        <dbReference type="ARBA" id="ARBA00046115"/>
    </source>
</evidence>
<organism evidence="18 19">
    <name type="scientific">Polypterus senegalus</name>
    <name type="common">Senegal bichir</name>
    <dbReference type="NCBI Taxonomy" id="55291"/>
    <lineage>
        <taxon>Eukaryota</taxon>
        <taxon>Metazoa</taxon>
        <taxon>Chordata</taxon>
        <taxon>Craniata</taxon>
        <taxon>Vertebrata</taxon>
        <taxon>Euteleostomi</taxon>
        <taxon>Actinopterygii</taxon>
        <taxon>Polypteriformes</taxon>
        <taxon>Polypteridae</taxon>
        <taxon>Polypterus</taxon>
    </lineage>
</organism>
<dbReference type="Pfam" id="PF14772">
    <property type="entry name" value="NYD-SP28"/>
    <property type="match status" value="1"/>
</dbReference>
<dbReference type="InterPro" id="IPR018902">
    <property type="entry name" value="CMI2A-C-like_dom"/>
</dbReference>
<comment type="caution">
    <text evidence="18">The sequence shown here is derived from an EMBL/GenBank/DDBJ whole genome shotgun (WGS) entry which is preliminary data.</text>
</comment>
<dbReference type="InterPro" id="IPR039505">
    <property type="entry name" value="DRC1/2_N"/>
</dbReference>
<feature type="domain" description="Ciliary microtubule inner protein 2A-C-like" evidence="15">
    <location>
        <begin position="511"/>
        <end position="570"/>
    </location>
</feature>
<evidence type="ECO:0000256" key="13">
    <source>
        <dbReference type="SAM" id="Coils"/>
    </source>
</evidence>
<accession>A0A8X7XEE6</accession>
<dbReference type="Proteomes" id="UP000886611">
    <property type="component" value="Unassembled WGS sequence"/>
</dbReference>
<dbReference type="GO" id="GO:0060285">
    <property type="term" value="P:cilium-dependent cell motility"/>
    <property type="evidence" value="ECO:0007669"/>
    <property type="project" value="TreeGrafter"/>
</dbReference>
<evidence type="ECO:0000259" key="16">
    <source>
        <dbReference type="Pfam" id="PF14772"/>
    </source>
</evidence>
<evidence type="ECO:0000256" key="5">
    <source>
        <dbReference type="ARBA" id="ARBA00022846"/>
    </source>
</evidence>
<dbReference type="GO" id="GO:0070286">
    <property type="term" value="P:axonemal dynein complex assembly"/>
    <property type="evidence" value="ECO:0007669"/>
    <property type="project" value="InterPro"/>
</dbReference>
<sequence length="753" mass="88316">MSRSNSPLEDGVEENAPPSLESEIQEERIAARRLRIAARVQARKREIIFFQRLNKLQSDGTELVTNIQVAVDARESQRRTEEAEAKRQRTEKLENEAKTSLEKFEDIRKKWASAKAKEIPQDLRDALNMQQRHCAQLIEEKSKIINELQQELKVQDDKYVKDLKRQAEDVDLMIERMEEQIKNLMKCYREELTQIEKAFELERRELLHSNYKKWEQTMQHRREKEMEYLTMRMKQVEDQAQQLQQLRVQDAEEYNMIKIKLETDVQILEQQLQHMKATFQLNQEKLEYNFQVLKKRDEENTITKSQQKRRITRLQDVLNNLRIKLKKQEKQFKEESHTLSEDCKRIMKQYQDMQKKMMSKEDEEDGQIDEGKSQSYVSISSVEAAEGSSSMIERSTTTDLIHPNDVLKALKVYTEHYCKPSKILTERSDLITETEGLKQQNTELRMLLHQYINSRYRFSHVILLVRKFYVHCQIPKDWSTDLISHMLFTLHNNSHNQSSATVSCMWLFLRYRGHVPTTTLLYGDTYGNTTKKYFQDFRSTVLETSQSPYSNGGQFPTVQSFNPSLMVAHRSRERDRLIYTPQWSKNNIDSSRQQELEEFHKVREILNWEFNPSKGLTEQAMALWQQVGQWLRPFELNPLQIVQQVACFCCYNTYPRTLPSRPGAILFNGRATTALKTPRPAVKPGRAEQLLCGLPGSYVPLKQSPPRNPELVPKSPDRLACDLSGIRRTVGDKGGVVCVPLAIPWQTNIRGSF</sequence>
<evidence type="ECO:0000256" key="10">
    <source>
        <dbReference type="ARBA" id="ARBA00031554"/>
    </source>
</evidence>
<comment type="subcellular location">
    <subcellularLocation>
        <location evidence="1">Cytoplasm</location>
        <location evidence="1">Cytoskeleton</location>
        <location evidence="1">Flagellum axoneme</location>
    </subcellularLocation>
</comment>
<dbReference type="Pfam" id="PF14775">
    <property type="entry name" value="NYD-SP28_assoc"/>
    <property type="match status" value="1"/>
</dbReference>
<evidence type="ECO:0000256" key="6">
    <source>
        <dbReference type="ARBA" id="ARBA00023054"/>
    </source>
</evidence>
<comment type="function">
    <text evidence="12">Component of the nexin-dynein regulatory complex (N-DRC) a key regulator of ciliary/flagellar motility which maintains the alignment and integrity of the distal axoneme and regulates microtubule sliding in motile axonemes. Plays a critical role in the assembly of N-DRC and also stabilizes the assembly of multiple inner dynein arms and radial spokes. Coassembles with CCDC65/DRC2 to form a central scaffold needed for assembly of the N-DRC and its attachment to the outer doublet microtubules.</text>
</comment>
<feature type="coiled-coil region" evidence="13">
    <location>
        <begin position="138"/>
        <end position="278"/>
    </location>
</feature>
<evidence type="ECO:0000256" key="2">
    <source>
        <dbReference type="ARBA" id="ARBA00009688"/>
    </source>
</evidence>
<dbReference type="GO" id="GO:0003352">
    <property type="term" value="P:regulation of cilium movement"/>
    <property type="evidence" value="ECO:0007669"/>
    <property type="project" value="TreeGrafter"/>
</dbReference>
<reference evidence="18 19" key="1">
    <citation type="journal article" date="2021" name="Cell">
        <title>Tracing the genetic footprints of vertebrate landing in non-teleost ray-finned fishes.</title>
        <authorList>
            <person name="Bi X."/>
            <person name="Wang K."/>
            <person name="Yang L."/>
            <person name="Pan H."/>
            <person name="Jiang H."/>
            <person name="Wei Q."/>
            <person name="Fang M."/>
            <person name="Yu H."/>
            <person name="Zhu C."/>
            <person name="Cai Y."/>
            <person name="He Y."/>
            <person name="Gan X."/>
            <person name="Zeng H."/>
            <person name="Yu D."/>
            <person name="Zhu Y."/>
            <person name="Jiang H."/>
            <person name="Qiu Q."/>
            <person name="Yang H."/>
            <person name="Zhang Y.E."/>
            <person name="Wang W."/>
            <person name="Zhu M."/>
            <person name="He S."/>
            <person name="Zhang G."/>
        </authorList>
    </citation>
    <scope>NUCLEOTIDE SEQUENCE [LARGE SCALE GENOMIC DNA]</scope>
    <source>
        <strain evidence="18">Bchr_013</strain>
    </source>
</reference>
<dbReference type="Pfam" id="PF10629">
    <property type="entry name" value="CMI2B-like"/>
    <property type="match status" value="1"/>
</dbReference>
<dbReference type="GO" id="GO:0005858">
    <property type="term" value="C:axonemal dynein complex"/>
    <property type="evidence" value="ECO:0007669"/>
    <property type="project" value="InterPro"/>
</dbReference>
<comment type="similarity">
    <text evidence="11">Belongs to the CIMIP2 family.</text>
</comment>
<keyword evidence="8" id="KW-0206">Cytoskeleton</keyword>
<comment type="similarity">
    <text evidence="2">Belongs to the DRC1 family.</text>
</comment>
<feature type="domain" description="Dynein regulatory complex protein 1 C-terminal" evidence="17">
    <location>
        <begin position="422"/>
        <end position="452"/>
    </location>
</feature>